<evidence type="ECO:0000259" key="6">
    <source>
        <dbReference type="PROSITE" id="PS50110"/>
    </source>
</evidence>
<feature type="domain" description="PAC" evidence="8">
    <location>
        <begin position="95"/>
        <end position="148"/>
    </location>
</feature>
<dbReference type="CDD" id="cd00082">
    <property type="entry name" value="HisKA"/>
    <property type="match status" value="1"/>
</dbReference>
<dbReference type="InterPro" id="IPR000014">
    <property type="entry name" value="PAS"/>
</dbReference>
<reference evidence="10" key="2">
    <citation type="submission" date="2016-04" db="EMBL/GenBank/DDBJ databases">
        <title>First Complete Genome Sequence of a Subdivision 6 Acidobacterium.</title>
        <authorList>
            <person name="Huang S."/>
            <person name="Vieira S."/>
            <person name="Bunk B."/>
            <person name="Riedel T."/>
            <person name="Sproeer C."/>
            <person name="Overmann J."/>
        </authorList>
    </citation>
    <scope>NUCLEOTIDE SEQUENCE [LARGE SCALE GENOMIC DNA]</scope>
    <source>
        <strain evidence="10">DSM 100886 HEG_-6_39</strain>
    </source>
</reference>
<evidence type="ECO:0000256" key="4">
    <source>
        <dbReference type="PROSITE-ProRule" id="PRU00169"/>
    </source>
</evidence>
<dbReference type="InterPro" id="IPR004358">
    <property type="entry name" value="Sig_transdc_His_kin-like_C"/>
</dbReference>
<feature type="domain" description="Histidine kinase" evidence="5">
    <location>
        <begin position="289"/>
        <end position="502"/>
    </location>
</feature>
<dbReference type="CDD" id="cd00130">
    <property type="entry name" value="PAS"/>
    <property type="match status" value="1"/>
</dbReference>
<dbReference type="KEGG" id="abac:LuPra_06053"/>
<dbReference type="SUPFAM" id="SSF47384">
    <property type="entry name" value="Homodimeric domain of signal transducing histidine kinase"/>
    <property type="match status" value="1"/>
</dbReference>
<dbReference type="RefSeq" id="WP_110174200.1">
    <property type="nucleotide sequence ID" value="NZ_CP015136.1"/>
</dbReference>
<dbReference type="GO" id="GO:0000155">
    <property type="term" value="F:phosphorelay sensor kinase activity"/>
    <property type="evidence" value="ECO:0007669"/>
    <property type="project" value="InterPro"/>
</dbReference>
<dbReference type="SUPFAM" id="SSF55785">
    <property type="entry name" value="PYP-like sensor domain (PAS domain)"/>
    <property type="match status" value="2"/>
</dbReference>
<dbReference type="PANTHER" id="PTHR43065">
    <property type="entry name" value="SENSOR HISTIDINE KINASE"/>
    <property type="match status" value="1"/>
</dbReference>
<dbReference type="Pfam" id="PF08448">
    <property type="entry name" value="PAS_4"/>
    <property type="match status" value="1"/>
</dbReference>
<dbReference type="OrthoDB" id="9815750at2"/>
<name>A0A143PWM8_LUTPR</name>
<dbReference type="Gene3D" id="3.30.450.20">
    <property type="entry name" value="PAS domain"/>
    <property type="match status" value="2"/>
</dbReference>
<evidence type="ECO:0000259" key="8">
    <source>
        <dbReference type="PROSITE" id="PS50113"/>
    </source>
</evidence>
<dbReference type="SMART" id="SM00091">
    <property type="entry name" value="PAS"/>
    <property type="match status" value="1"/>
</dbReference>
<feature type="domain" description="PAS" evidence="7">
    <location>
        <begin position="149"/>
        <end position="202"/>
    </location>
</feature>
<dbReference type="PROSITE" id="PS50110">
    <property type="entry name" value="RESPONSE_REGULATORY"/>
    <property type="match status" value="1"/>
</dbReference>
<dbReference type="SMART" id="SM00388">
    <property type="entry name" value="HisKA"/>
    <property type="match status" value="1"/>
</dbReference>
<dbReference type="Gene3D" id="3.30.565.10">
    <property type="entry name" value="Histidine kinase-like ATPase, C-terminal domain"/>
    <property type="match status" value="1"/>
</dbReference>
<evidence type="ECO:0000313" key="9">
    <source>
        <dbReference type="EMBL" id="AMY12771.1"/>
    </source>
</evidence>
<dbReference type="InterPro" id="IPR003661">
    <property type="entry name" value="HisK_dim/P_dom"/>
</dbReference>
<dbReference type="InterPro" id="IPR013656">
    <property type="entry name" value="PAS_4"/>
</dbReference>
<reference evidence="9 10" key="1">
    <citation type="journal article" date="2016" name="Genome Announc.">
        <title>First Complete Genome Sequence of a Subdivision 6 Acidobacterium Strain.</title>
        <authorList>
            <person name="Huang S."/>
            <person name="Vieira S."/>
            <person name="Bunk B."/>
            <person name="Riedel T."/>
            <person name="Sproer C."/>
            <person name="Overmann J."/>
        </authorList>
    </citation>
    <scope>NUCLEOTIDE SEQUENCE [LARGE SCALE GENOMIC DNA]</scope>
    <source>
        <strain evidence="10">DSM 100886 HEG_-6_39</strain>
    </source>
</reference>
<keyword evidence="10" id="KW-1185">Reference proteome</keyword>
<evidence type="ECO:0000256" key="1">
    <source>
        <dbReference type="ARBA" id="ARBA00000085"/>
    </source>
</evidence>
<evidence type="ECO:0000313" key="10">
    <source>
        <dbReference type="Proteomes" id="UP000076079"/>
    </source>
</evidence>
<dbReference type="STRING" id="1855912.LuPra_06053"/>
<dbReference type="Pfam" id="PF13426">
    <property type="entry name" value="PAS_9"/>
    <property type="match status" value="1"/>
</dbReference>
<dbReference type="Proteomes" id="UP000076079">
    <property type="component" value="Chromosome"/>
</dbReference>
<dbReference type="Pfam" id="PF00512">
    <property type="entry name" value="HisKA"/>
    <property type="match status" value="1"/>
</dbReference>
<dbReference type="InterPro" id="IPR011006">
    <property type="entry name" value="CheY-like_superfamily"/>
</dbReference>
<dbReference type="InterPro" id="IPR036890">
    <property type="entry name" value="HATPase_C_sf"/>
</dbReference>
<dbReference type="InterPro" id="IPR000700">
    <property type="entry name" value="PAS-assoc_C"/>
</dbReference>
<evidence type="ECO:0000256" key="2">
    <source>
        <dbReference type="ARBA" id="ARBA00012438"/>
    </source>
</evidence>
<dbReference type="Pfam" id="PF02518">
    <property type="entry name" value="HATPase_c"/>
    <property type="match status" value="1"/>
</dbReference>
<dbReference type="NCBIfam" id="TIGR00229">
    <property type="entry name" value="sensory_box"/>
    <property type="match status" value="1"/>
</dbReference>
<evidence type="ECO:0000259" key="5">
    <source>
        <dbReference type="PROSITE" id="PS50109"/>
    </source>
</evidence>
<dbReference type="SMART" id="SM00448">
    <property type="entry name" value="REC"/>
    <property type="match status" value="1"/>
</dbReference>
<dbReference type="PANTHER" id="PTHR43065:SF42">
    <property type="entry name" value="TWO-COMPONENT SENSOR PPRA"/>
    <property type="match status" value="1"/>
</dbReference>
<dbReference type="InterPro" id="IPR001789">
    <property type="entry name" value="Sig_transdc_resp-reg_receiver"/>
</dbReference>
<dbReference type="AlphaFoldDB" id="A0A143PWM8"/>
<evidence type="ECO:0000259" key="7">
    <source>
        <dbReference type="PROSITE" id="PS50112"/>
    </source>
</evidence>
<gene>
    <name evidence="9" type="ORF">LuPra_06053</name>
</gene>
<dbReference type="InterPro" id="IPR003594">
    <property type="entry name" value="HATPase_dom"/>
</dbReference>
<organism evidence="9 10">
    <name type="scientific">Luteitalea pratensis</name>
    <dbReference type="NCBI Taxonomy" id="1855912"/>
    <lineage>
        <taxon>Bacteria</taxon>
        <taxon>Pseudomonadati</taxon>
        <taxon>Acidobacteriota</taxon>
        <taxon>Vicinamibacteria</taxon>
        <taxon>Vicinamibacterales</taxon>
        <taxon>Vicinamibacteraceae</taxon>
        <taxon>Luteitalea</taxon>
    </lineage>
</organism>
<dbReference type="SMART" id="SM00387">
    <property type="entry name" value="HATPase_c"/>
    <property type="match status" value="1"/>
</dbReference>
<dbReference type="EC" id="2.7.13.3" evidence="2"/>
<dbReference type="PRINTS" id="PR00344">
    <property type="entry name" value="BCTRLSENSOR"/>
</dbReference>
<feature type="domain" description="Response regulatory" evidence="6">
    <location>
        <begin position="523"/>
        <end position="634"/>
    </location>
</feature>
<dbReference type="SUPFAM" id="SSF55874">
    <property type="entry name" value="ATPase domain of HSP90 chaperone/DNA topoisomerase II/histidine kinase"/>
    <property type="match status" value="1"/>
</dbReference>
<proteinExistence type="predicted"/>
<sequence>MSKPQVTTPMAALAATADQTARREQATVSAWGELMQAARVTAAEQDLDLRYVAVLDQPGMPDVSHVIGQLETEVYSGDVAERLVAIKRAAIERGRPHQGRVELEHDGRSCSFEVTATPRRNERGEVVGVLSMAVDLSDALRAHEQHRTSQGRLAGILDSAMDAIVSTGPDHRVLFFNPAAERMFGVPAAQAIGSDVTRFVPPAAGDEHSALIRHLDGLTTGDRRITVSDLCAVRASGEAFPIEASIAHTGAADDQLFTIIIRDRTERDQLQAHLLQSQKLEGIGRLAGGVAHDFNNLLTVILGYCELLRMRQRGGTELEEINNAARRASQLTRQLLAFSRRQVLHVETLDLNTLIRGLHRMLRRIVGEDVGLTTHLAEEQLWVVADFGQLEQVLLNLVGNARDAMPAGGSLRIATRIIDRPVHAESSGRPSVELMIQDNGVGMAEEVRSRIFEPFFTTKGDAGTGLGLATVYGIVTQTGGEIECDSAPGAGTTFRVFLPLAQAQREPSAGASVSRHPAHGHETVLLVEDEPIVRELAARALRQYGYKVLEAQDAESALRFMDLPNLGIVVSDVVMPGRTGDDLSAEFARRRPGLPVLLMTGYSEAMLQRPVDPAHLLRKPFTPTELIAKIRALLDRSPTAGA</sequence>
<dbReference type="PATRIC" id="fig|1813736.3.peg.6359"/>
<dbReference type="InterPro" id="IPR035965">
    <property type="entry name" value="PAS-like_dom_sf"/>
</dbReference>
<accession>A0A143PWM8</accession>
<feature type="modified residue" description="4-aspartylphosphate" evidence="4">
    <location>
        <position position="572"/>
    </location>
</feature>
<dbReference type="Pfam" id="PF00072">
    <property type="entry name" value="Response_reg"/>
    <property type="match status" value="1"/>
</dbReference>
<protein>
    <recommendedName>
        <fullName evidence="2">histidine kinase</fullName>
        <ecNumber evidence="2">2.7.13.3</ecNumber>
    </recommendedName>
</protein>
<dbReference type="PROSITE" id="PS50112">
    <property type="entry name" value="PAS"/>
    <property type="match status" value="1"/>
</dbReference>
<dbReference type="Gene3D" id="3.40.50.2300">
    <property type="match status" value="1"/>
</dbReference>
<evidence type="ECO:0000256" key="3">
    <source>
        <dbReference type="ARBA" id="ARBA00022553"/>
    </source>
</evidence>
<dbReference type="PROSITE" id="PS50113">
    <property type="entry name" value="PAC"/>
    <property type="match status" value="1"/>
</dbReference>
<keyword evidence="3 4" id="KW-0597">Phosphoprotein</keyword>
<dbReference type="InterPro" id="IPR005467">
    <property type="entry name" value="His_kinase_dom"/>
</dbReference>
<dbReference type="SUPFAM" id="SSF52172">
    <property type="entry name" value="CheY-like"/>
    <property type="match status" value="1"/>
</dbReference>
<comment type="catalytic activity">
    <reaction evidence="1">
        <text>ATP + protein L-histidine = ADP + protein N-phospho-L-histidine.</text>
        <dbReference type="EC" id="2.7.13.3"/>
    </reaction>
</comment>
<dbReference type="Gene3D" id="1.10.287.130">
    <property type="match status" value="1"/>
</dbReference>
<dbReference type="PROSITE" id="PS50109">
    <property type="entry name" value="HIS_KIN"/>
    <property type="match status" value="1"/>
</dbReference>
<dbReference type="InterPro" id="IPR036097">
    <property type="entry name" value="HisK_dim/P_sf"/>
</dbReference>
<dbReference type="EMBL" id="CP015136">
    <property type="protein sequence ID" value="AMY12771.1"/>
    <property type="molecule type" value="Genomic_DNA"/>
</dbReference>